<evidence type="ECO:0000256" key="5">
    <source>
        <dbReference type="ARBA" id="ARBA00022691"/>
    </source>
</evidence>
<dbReference type="PANTHER" id="PTHR46111">
    <property type="entry name" value="RIBOSOMAL RNA SMALL SUBUNIT METHYLTRANSFERASE I"/>
    <property type="match status" value="1"/>
</dbReference>
<evidence type="ECO:0000259" key="6">
    <source>
        <dbReference type="Pfam" id="PF00590"/>
    </source>
</evidence>
<dbReference type="CDD" id="cd11648">
    <property type="entry name" value="RsmI"/>
    <property type="match status" value="1"/>
</dbReference>
<reference evidence="7" key="1">
    <citation type="submission" date="2019-08" db="EMBL/GenBank/DDBJ databases">
        <authorList>
            <person name="Kucharzyk K."/>
            <person name="Murdoch R.W."/>
            <person name="Higgins S."/>
            <person name="Loffler F."/>
        </authorList>
    </citation>
    <scope>NUCLEOTIDE SEQUENCE</scope>
</reference>
<comment type="caution">
    <text evidence="7">The sequence shown here is derived from an EMBL/GenBank/DDBJ whole genome shotgun (WGS) entry which is preliminary data.</text>
</comment>
<dbReference type="HAMAP" id="MF_01877">
    <property type="entry name" value="16SrRNA_methyltr_I"/>
    <property type="match status" value="1"/>
</dbReference>
<dbReference type="GO" id="GO:0032259">
    <property type="term" value="P:methylation"/>
    <property type="evidence" value="ECO:0007669"/>
    <property type="project" value="UniProtKB-KW"/>
</dbReference>
<dbReference type="GO" id="GO:0006364">
    <property type="term" value="P:rRNA processing"/>
    <property type="evidence" value="ECO:0007669"/>
    <property type="project" value="UniProtKB-KW"/>
</dbReference>
<dbReference type="Gene3D" id="3.40.1010.10">
    <property type="entry name" value="Cobalt-precorrin-4 Transmethylase, Domain 1"/>
    <property type="match status" value="1"/>
</dbReference>
<dbReference type="AlphaFoldDB" id="A0A644UCQ5"/>
<organism evidence="7">
    <name type="scientific">bioreactor metagenome</name>
    <dbReference type="NCBI Taxonomy" id="1076179"/>
    <lineage>
        <taxon>unclassified sequences</taxon>
        <taxon>metagenomes</taxon>
        <taxon>ecological metagenomes</taxon>
    </lineage>
</organism>
<accession>A0A644UCQ5</accession>
<dbReference type="NCBIfam" id="TIGR00096">
    <property type="entry name" value="16S rRNA (cytidine(1402)-2'-O)-methyltransferase"/>
    <property type="match status" value="1"/>
</dbReference>
<dbReference type="InterPro" id="IPR014776">
    <property type="entry name" value="4pyrrole_Mease_sub2"/>
</dbReference>
<protein>
    <submittedName>
        <fullName evidence="7">Ribosomal RNA small subunit methyltransferase I</fullName>
        <ecNumber evidence="7">2.1.1.198</ecNumber>
    </submittedName>
</protein>
<keyword evidence="5" id="KW-0949">S-adenosyl-L-methionine</keyword>
<dbReference type="FunFam" id="3.30.950.10:FF:000002">
    <property type="entry name" value="Ribosomal RNA small subunit methyltransferase I"/>
    <property type="match status" value="1"/>
</dbReference>
<dbReference type="InterPro" id="IPR000878">
    <property type="entry name" value="4pyrrol_Mease"/>
</dbReference>
<dbReference type="GO" id="GO:0008168">
    <property type="term" value="F:methyltransferase activity"/>
    <property type="evidence" value="ECO:0007669"/>
    <property type="project" value="UniProtKB-KW"/>
</dbReference>
<dbReference type="InterPro" id="IPR035996">
    <property type="entry name" value="4pyrrol_Methylase_sf"/>
</dbReference>
<dbReference type="InterPro" id="IPR014777">
    <property type="entry name" value="4pyrrole_Mease_sub1"/>
</dbReference>
<dbReference type="EC" id="2.1.1.198" evidence="7"/>
<name>A0A644UCQ5_9ZZZZ</name>
<evidence type="ECO:0000313" key="7">
    <source>
        <dbReference type="EMBL" id="MPL76632.1"/>
    </source>
</evidence>
<gene>
    <name evidence="7" type="primary">rsmI_12</name>
    <name evidence="7" type="ORF">SDC9_22478</name>
</gene>
<dbReference type="PIRSF" id="PIRSF005917">
    <property type="entry name" value="MTase_YraL"/>
    <property type="match status" value="1"/>
</dbReference>
<evidence type="ECO:0000256" key="3">
    <source>
        <dbReference type="ARBA" id="ARBA00022603"/>
    </source>
</evidence>
<keyword evidence="2" id="KW-0698">rRNA processing</keyword>
<dbReference type="InterPro" id="IPR008189">
    <property type="entry name" value="rRNA_ssu_MeTfrase_I"/>
</dbReference>
<keyword evidence="3 7" id="KW-0489">Methyltransferase</keyword>
<evidence type="ECO:0000256" key="1">
    <source>
        <dbReference type="ARBA" id="ARBA00022490"/>
    </source>
</evidence>
<keyword evidence="4 7" id="KW-0808">Transferase</keyword>
<sequence>MAESKGTLYLCATPIGNLEDLTPRALRMLREADIIAAEDTRHTRQLMTHFDLHGHLISYHEHNKEKQGPFLIERLLAGENIALVSDAGFPGIADPGELLVQQAIAENIAVVPVPGANAALSGLVASGLPSSTFFFGGFLPKSKKNRRLQLLEWKNVPGTVIFYEAPHRIKEVLQDILAAWGDRPIVLARELTKVHEDFFRGNVTEALEHLLEKEPRGEFVIILGAGEKQSEALPAGNPLDKVRMLMAQGIEKKESLVAVAKEYKIPKRELYNKLISEEKEEGEHK</sequence>
<dbReference type="SUPFAM" id="SSF53790">
    <property type="entry name" value="Tetrapyrrole methylase"/>
    <property type="match status" value="1"/>
</dbReference>
<dbReference type="FunFam" id="3.40.1010.10:FF:000007">
    <property type="entry name" value="Ribosomal RNA small subunit methyltransferase I"/>
    <property type="match status" value="1"/>
</dbReference>
<proteinExistence type="inferred from homology"/>
<dbReference type="EMBL" id="VSSQ01000099">
    <property type="protein sequence ID" value="MPL76632.1"/>
    <property type="molecule type" value="Genomic_DNA"/>
</dbReference>
<evidence type="ECO:0000256" key="4">
    <source>
        <dbReference type="ARBA" id="ARBA00022679"/>
    </source>
</evidence>
<dbReference type="Pfam" id="PF00590">
    <property type="entry name" value="TP_methylase"/>
    <property type="match status" value="1"/>
</dbReference>
<dbReference type="Gene3D" id="3.30.950.10">
    <property type="entry name" value="Methyltransferase, Cobalt-precorrin-4 Transmethylase, Domain 2"/>
    <property type="match status" value="1"/>
</dbReference>
<evidence type="ECO:0000256" key="2">
    <source>
        <dbReference type="ARBA" id="ARBA00022552"/>
    </source>
</evidence>
<dbReference type="PANTHER" id="PTHR46111:SF1">
    <property type="entry name" value="RIBOSOMAL RNA SMALL SUBUNIT METHYLTRANSFERASE I"/>
    <property type="match status" value="1"/>
</dbReference>
<feature type="domain" description="Tetrapyrrole methylase" evidence="6">
    <location>
        <begin position="7"/>
        <end position="206"/>
    </location>
</feature>
<keyword evidence="1" id="KW-0963">Cytoplasm</keyword>